<feature type="compositionally biased region" description="Basic and acidic residues" evidence="1">
    <location>
        <begin position="52"/>
        <end position="67"/>
    </location>
</feature>
<feature type="region of interest" description="Disordered" evidence="1">
    <location>
        <begin position="52"/>
        <end position="83"/>
    </location>
</feature>
<dbReference type="EMBL" id="OX458932">
    <property type="protein sequence ID" value="CAI9086280.1"/>
    <property type="molecule type" value="Genomic_DNA"/>
</dbReference>
<keyword evidence="3" id="KW-1185">Reference proteome</keyword>
<evidence type="ECO:0000313" key="3">
    <source>
        <dbReference type="Proteomes" id="UP001161497"/>
    </source>
</evidence>
<gene>
    <name evidence="2" type="ORF">MFUM_1959</name>
</gene>
<dbReference type="Proteomes" id="UP001161497">
    <property type="component" value="Chromosome"/>
</dbReference>
<proteinExistence type="predicted"/>
<protein>
    <recommendedName>
        <fullName evidence="4">DUF2188 domain-containing protein</fullName>
    </recommendedName>
</protein>
<dbReference type="RefSeq" id="WP_009059300.1">
    <property type="nucleotide sequence ID" value="NZ_JAHXRZ010000007.1"/>
</dbReference>
<feature type="compositionally biased region" description="Polar residues" evidence="1">
    <location>
        <begin position="71"/>
        <end position="83"/>
    </location>
</feature>
<evidence type="ECO:0008006" key="4">
    <source>
        <dbReference type="Google" id="ProtNLM"/>
    </source>
</evidence>
<sequence>MKVELPLTWKKSTHQPHLYAIIDSQGKWIADVPDEQTATVIVSSLTETMKKRLEDGEQKTDAIEKPKKGGTTKSFQQYNRLKK</sequence>
<organism evidence="2 3">
    <name type="scientific">Candidatus Methylacidiphilum fumarolicum</name>
    <dbReference type="NCBI Taxonomy" id="591154"/>
    <lineage>
        <taxon>Bacteria</taxon>
        <taxon>Pseudomonadati</taxon>
        <taxon>Verrucomicrobiota</taxon>
        <taxon>Methylacidiphilae</taxon>
        <taxon>Methylacidiphilales</taxon>
        <taxon>Methylacidiphilaceae</taxon>
        <taxon>Methylacidiphilum (ex Ratnadevi et al. 2023)</taxon>
    </lineage>
</organism>
<accession>A0ABM9IF00</accession>
<reference evidence="2" key="1">
    <citation type="submission" date="2023-03" db="EMBL/GenBank/DDBJ databases">
        <authorList>
            <person name="Cremers G."/>
            <person name="Picone N."/>
        </authorList>
    </citation>
    <scope>NUCLEOTIDE SEQUENCE</scope>
    <source>
        <strain evidence="2">Sample_alias</strain>
    </source>
</reference>
<evidence type="ECO:0000313" key="2">
    <source>
        <dbReference type="EMBL" id="CAI9086280.1"/>
    </source>
</evidence>
<evidence type="ECO:0000256" key="1">
    <source>
        <dbReference type="SAM" id="MobiDB-lite"/>
    </source>
</evidence>
<name>A0ABM9IF00_9BACT</name>